<evidence type="ECO:0000313" key="8">
    <source>
        <dbReference type="EMBL" id="HIP88385.1"/>
    </source>
</evidence>
<gene>
    <name evidence="8" type="ORF">EYH24_00015</name>
</gene>
<comment type="subcellular location">
    <subcellularLocation>
        <location evidence="1">Cell membrane</location>
        <topology evidence="1">Multi-pass membrane protein</topology>
    </subcellularLocation>
</comment>
<evidence type="ECO:0000256" key="6">
    <source>
        <dbReference type="SAM" id="Phobius"/>
    </source>
</evidence>
<feature type="domain" description="MrpA C-terminal/MbhD" evidence="7">
    <location>
        <begin position="12"/>
        <end position="74"/>
    </location>
</feature>
<feature type="transmembrane region" description="Helical" evidence="6">
    <location>
        <begin position="27"/>
        <end position="45"/>
    </location>
</feature>
<evidence type="ECO:0000256" key="3">
    <source>
        <dbReference type="ARBA" id="ARBA00022692"/>
    </source>
</evidence>
<evidence type="ECO:0000256" key="4">
    <source>
        <dbReference type="ARBA" id="ARBA00022989"/>
    </source>
</evidence>
<name>A0A833E1A9_9EURY</name>
<accession>A0A833E1A9</accession>
<reference evidence="8" key="1">
    <citation type="journal article" date="2020" name="ISME J.">
        <title>Gammaproteobacteria mediating utilization of methyl-, sulfur- and petroleum organic compounds in deep ocean hydrothermal plumes.</title>
        <authorList>
            <person name="Zhou Z."/>
            <person name="Liu Y."/>
            <person name="Pan J."/>
            <person name="Cron B.R."/>
            <person name="Toner B.M."/>
            <person name="Anantharaman K."/>
            <person name="Breier J.A."/>
            <person name="Dick G.J."/>
            <person name="Li M."/>
        </authorList>
    </citation>
    <scope>NUCLEOTIDE SEQUENCE</scope>
    <source>
        <strain evidence="8">SZUA-1476</strain>
    </source>
</reference>
<feature type="transmembrane region" description="Helical" evidence="6">
    <location>
        <begin position="52"/>
        <end position="71"/>
    </location>
</feature>
<feature type="transmembrane region" description="Helical" evidence="6">
    <location>
        <begin position="5"/>
        <end position="21"/>
    </location>
</feature>
<sequence length="82" mass="8853">MLGIIHEFLLFVMILISIAVIEEDDLISAVVKYALLSLVFVLVLIQLKAPDVALSAIVVGAIIIGIFLFTIEEIEKSGGAKK</sequence>
<evidence type="ECO:0000256" key="1">
    <source>
        <dbReference type="ARBA" id="ARBA00004651"/>
    </source>
</evidence>
<dbReference type="AlphaFoldDB" id="A0A833E1A9"/>
<keyword evidence="2" id="KW-1003">Cell membrane</keyword>
<evidence type="ECO:0000256" key="5">
    <source>
        <dbReference type="ARBA" id="ARBA00023136"/>
    </source>
</evidence>
<keyword evidence="5 6" id="KW-0472">Membrane</keyword>
<dbReference type="Pfam" id="PF13244">
    <property type="entry name" value="MbhD"/>
    <property type="match status" value="1"/>
</dbReference>
<organism evidence="8 9">
    <name type="scientific">Thermococcus paralvinellae</name>
    <dbReference type="NCBI Taxonomy" id="582419"/>
    <lineage>
        <taxon>Archaea</taxon>
        <taxon>Methanobacteriati</taxon>
        <taxon>Methanobacteriota</taxon>
        <taxon>Thermococci</taxon>
        <taxon>Thermococcales</taxon>
        <taxon>Thermococcaceae</taxon>
        <taxon>Thermococcus</taxon>
    </lineage>
</organism>
<comment type="caution">
    <text evidence="8">The sequence shown here is derived from an EMBL/GenBank/DDBJ whole genome shotgun (WGS) entry which is preliminary data.</text>
</comment>
<evidence type="ECO:0000259" key="7">
    <source>
        <dbReference type="Pfam" id="PF13244"/>
    </source>
</evidence>
<dbReference type="EMBL" id="DQUR01000001">
    <property type="protein sequence ID" value="HIP88385.1"/>
    <property type="molecule type" value="Genomic_DNA"/>
</dbReference>
<dbReference type="Proteomes" id="UP000653692">
    <property type="component" value="Unassembled WGS sequence"/>
</dbReference>
<keyword evidence="3 6" id="KW-0812">Transmembrane</keyword>
<protein>
    <submittedName>
        <fullName evidence="8">DUF4040 domain-containing protein</fullName>
    </submittedName>
</protein>
<evidence type="ECO:0000256" key="2">
    <source>
        <dbReference type="ARBA" id="ARBA00022475"/>
    </source>
</evidence>
<dbReference type="GO" id="GO:0005886">
    <property type="term" value="C:plasma membrane"/>
    <property type="evidence" value="ECO:0007669"/>
    <property type="project" value="UniProtKB-SubCell"/>
</dbReference>
<dbReference type="InterPro" id="IPR025383">
    <property type="entry name" value="MrpA_C/MbhD"/>
</dbReference>
<evidence type="ECO:0000313" key="9">
    <source>
        <dbReference type="Proteomes" id="UP000653692"/>
    </source>
</evidence>
<proteinExistence type="predicted"/>
<keyword evidence="4 6" id="KW-1133">Transmembrane helix</keyword>